<dbReference type="PANTHER" id="PTHR46179:SF13">
    <property type="entry name" value="C2H2-TYPE DOMAIN-CONTAINING PROTEIN"/>
    <property type="match status" value="1"/>
</dbReference>
<dbReference type="Proteomes" id="UP000431533">
    <property type="component" value="Unassembled WGS sequence"/>
</dbReference>
<keyword evidence="2" id="KW-0479">Metal-binding</keyword>
<accession>A0A8H8QZY1</accession>
<evidence type="ECO:0000256" key="5">
    <source>
        <dbReference type="ARBA" id="ARBA00023015"/>
    </source>
</evidence>
<organism evidence="10 11">
    <name type="scientific">Lachnellula hyalina</name>
    <dbReference type="NCBI Taxonomy" id="1316788"/>
    <lineage>
        <taxon>Eukaryota</taxon>
        <taxon>Fungi</taxon>
        <taxon>Dikarya</taxon>
        <taxon>Ascomycota</taxon>
        <taxon>Pezizomycotina</taxon>
        <taxon>Leotiomycetes</taxon>
        <taxon>Helotiales</taxon>
        <taxon>Lachnaceae</taxon>
        <taxon>Lachnellula</taxon>
    </lineage>
</organism>
<reference evidence="10 11" key="1">
    <citation type="submission" date="2018-05" db="EMBL/GenBank/DDBJ databases">
        <title>Genome sequencing and assembly of the regulated plant pathogen Lachnellula willkommii and related sister species for the development of diagnostic species identification markers.</title>
        <authorList>
            <person name="Giroux E."/>
            <person name="Bilodeau G."/>
        </authorList>
    </citation>
    <scope>NUCLEOTIDE SEQUENCE [LARGE SCALE GENOMIC DNA]</scope>
    <source>
        <strain evidence="10 11">CBS 185.66</strain>
    </source>
</reference>
<evidence type="ECO:0000256" key="2">
    <source>
        <dbReference type="ARBA" id="ARBA00022723"/>
    </source>
</evidence>
<name>A0A8H8QZY1_9HELO</name>
<dbReference type="Gene3D" id="3.30.160.60">
    <property type="entry name" value="Classic Zinc Finger"/>
    <property type="match status" value="2"/>
</dbReference>
<keyword evidence="3 8" id="KW-0863">Zinc-finger</keyword>
<comment type="subcellular location">
    <subcellularLocation>
        <location evidence="1">Nucleus</location>
    </subcellularLocation>
</comment>
<dbReference type="SMART" id="SM00355">
    <property type="entry name" value="ZnF_C2H2"/>
    <property type="match status" value="7"/>
</dbReference>
<keyword evidence="7" id="KW-0539">Nucleus</keyword>
<keyword evidence="11" id="KW-1185">Reference proteome</keyword>
<evidence type="ECO:0000259" key="9">
    <source>
        <dbReference type="PROSITE" id="PS50157"/>
    </source>
</evidence>
<dbReference type="PROSITE" id="PS50157">
    <property type="entry name" value="ZINC_FINGER_C2H2_2"/>
    <property type="match status" value="1"/>
</dbReference>
<evidence type="ECO:0000313" key="11">
    <source>
        <dbReference type="Proteomes" id="UP000431533"/>
    </source>
</evidence>
<evidence type="ECO:0000313" key="10">
    <source>
        <dbReference type="EMBL" id="TVY25146.1"/>
    </source>
</evidence>
<evidence type="ECO:0000256" key="8">
    <source>
        <dbReference type="PROSITE-ProRule" id="PRU00042"/>
    </source>
</evidence>
<gene>
    <name evidence="10" type="primary">Znf569</name>
    <name evidence="10" type="ORF">LHYA1_G006490</name>
</gene>
<dbReference type="InterPro" id="IPR051061">
    <property type="entry name" value="Zinc_finger_trans_reg"/>
</dbReference>
<sequence length="466" mass="53702">MSEPHHQVSYDLDYWMNVNLLDACFDPMHNGMGLDRCQGMDGYFGAPIKDTTNPDQWADWSARPTFTDLDLPPITSQECQNPALDFEIENSSSVQDAGLSNDCDGAVSMTTLESVREMRTEGADKFESTCHTCGEKFSNLFQYWSERDLDAHARKEKHIAWTCSFTGCNQEFLTSWERDAHQQTPHTNGHGRLATPTPFDCVECGASLASQSDLLRHAKQMQHQPYSCECGALFSRLDVLNRHLNSLSTNDPKYPCKYCRRHRGANGFRRRDHLTQHIRNYHHLEMNDESTEDSTSRLEYFFPVCTHPECPQYRDEVFKTLPRSIQKTNKPFPTQSAYTKHMREEHNECPFPCDVHGCDRVGRRGYFREKDMIKHRRQSHLDAPTYQPVERDLKYQCTEPGCGALLDLSSVSYHHAIHRWSQHRLEKKAALNKPLSSIPQEAMESVGGSNDMNMELSFGNQEWFRS</sequence>
<proteinExistence type="predicted"/>
<dbReference type="GO" id="GO:0008270">
    <property type="term" value="F:zinc ion binding"/>
    <property type="evidence" value="ECO:0007669"/>
    <property type="project" value="UniProtKB-KW"/>
</dbReference>
<protein>
    <submittedName>
        <fullName evidence="10">Zinc finger protein</fullName>
    </submittedName>
</protein>
<dbReference type="InterPro" id="IPR013087">
    <property type="entry name" value="Znf_C2H2_type"/>
</dbReference>
<evidence type="ECO:0000256" key="6">
    <source>
        <dbReference type="ARBA" id="ARBA00023163"/>
    </source>
</evidence>
<dbReference type="AlphaFoldDB" id="A0A8H8QZY1"/>
<evidence type="ECO:0000256" key="1">
    <source>
        <dbReference type="ARBA" id="ARBA00004123"/>
    </source>
</evidence>
<dbReference type="GeneID" id="41986688"/>
<evidence type="ECO:0000256" key="7">
    <source>
        <dbReference type="ARBA" id="ARBA00023242"/>
    </source>
</evidence>
<dbReference type="OrthoDB" id="2687452at2759"/>
<keyword evidence="5" id="KW-0805">Transcription regulation</keyword>
<feature type="domain" description="C2H2-type" evidence="9">
    <location>
        <begin position="199"/>
        <end position="223"/>
    </location>
</feature>
<evidence type="ECO:0000256" key="4">
    <source>
        <dbReference type="ARBA" id="ARBA00022833"/>
    </source>
</evidence>
<comment type="caution">
    <text evidence="10">The sequence shown here is derived from an EMBL/GenBank/DDBJ whole genome shotgun (WGS) entry which is preliminary data.</text>
</comment>
<dbReference type="GO" id="GO:0005634">
    <property type="term" value="C:nucleus"/>
    <property type="evidence" value="ECO:0007669"/>
    <property type="project" value="UniProtKB-SubCell"/>
</dbReference>
<dbReference type="PROSITE" id="PS00028">
    <property type="entry name" value="ZINC_FINGER_C2H2_1"/>
    <property type="match status" value="1"/>
</dbReference>
<dbReference type="EMBL" id="QGMH01000105">
    <property type="protein sequence ID" value="TVY25146.1"/>
    <property type="molecule type" value="Genomic_DNA"/>
</dbReference>
<keyword evidence="6" id="KW-0804">Transcription</keyword>
<dbReference type="RefSeq" id="XP_031003934.1">
    <property type="nucleotide sequence ID" value="XM_031151428.1"/>
</dbReference>
<dbReference type="PANTHER" id="PTHR46179">
    <property type="entry name" value="ZINC FINGER PROTEIN"/>
    <property type="match status" value="1"/>
</dbReference>
<keyword evidence="4" id="KW-0862">Zinc</keyword>
<dbReference type="GO" id="GO:0006357">
    <property type="term" value="P:regulation of transcription by RNA polymerase II"/>
    <property type="evidence" value="ECO:0007669"/>
    <property type="project" value="TreeGrafter"/>
</dbReference>
<evidence type="ECO:0000256" key="3">
    <source>
        <dbReference type="ARBA" id="ARBA00022771"/>
    </source>
</evidence>